<gene>
    <name evidence="1" type="ORF">QYT958_LOCUS44610</name>
    <name evidence="2" type="ORF">QYT958_LOCUS46787</name>
</gene>
<feature type="non-terminal residue" evidence="2">
    <location>
        <position position="1"/>
    </location>
</feature>
<accession>A0A822FID2</accession>
<dbReference type="EMBL" id="CAJOBR010084806">
    <property type="protein sequence ID" value="CAF5130694.1"/>
    <property type="molecule type" value="Genomic_DNA"/>
</dbReference>
<evidence type="ECO:0000313" key="1">
    <source>
        <dbReference type="EMBL" id="CAF5096418.1"/>
    </source>
</evidence>
<dbReference type="EMBL" id="CAJOBR010069911">
    <property type="protein sequence ID" value="CAF5096418.1"/>
    <property type="molecule type" value="Genomic_DNA"/>
</dbReference>
<evidence type="ECO:0000313" key="2">
    <source>
        <dbReference type="EMBL" id="CAF5130694.1"/>
    </source>
</evidence>
<sequence length="62" mass="7125">LGAKCYISEAQNPILCEGIRRQRSDLALNLLTLYKDDQGRLIQILDKLLDRDIHVLFKNSNV</sequence>
<reference evidence="2" key="1">
    <citation type="submission" date="2021-02" db="EMBL/GenBank/DDBJ databases">
        <authorList>
            <person name="Nowell W R."/>
        </authorList>
    </citation>
    <scope>NUCLEOTIDE SEQUENCE</scope>
</reference>
<organism evidence="2 3">
    <name type="scientific">Rotaria socialis</name>
    <dbReference type="NCBI Taxonomy" id="392032"/>
    <lineage>
        <taxon>Eukaryota</taxon>
        <taxon>Metazoa</taxon>
        <taxon>Spiralia</taxon>
        <taxon>Gnathifera</taxon>
        <taxon>Rotifera</taxon>
        <taxon>Eurotatoria</taxon>
        <taxon>Bdelloidea</taxon>
        <taxon>Philodinida</taxon>
        <taxon>Philodinidae</taxon>
        <taxon>Rotaria</taxon>
    </lineage>
</organism>
<proteinExistence type="predicted"/>
<feature type="non-terminal residue" evidence="2">
    <location>
        <position position="62"/>
    </location>
</feature>
<protein>
    <submittedName>
        <fullName evidence="2">Uncharacterized protein</fullName>
    </submittedName>
</protein>
<evidence type="ECO:0000313" key="3">
    <source>
        <dbReference type="Proteomes" id="UP000663848"/>
    </source>
</evidence>
<dbReference type="Proteomes" id="UP000663848">
    <property type="component" value="Unassembled WGS sequence"/>
</dbReference>
<dbReference type="AlphaFoldDB" id="A0A822FID2"/>
<name>A0A822FID2_9BILA</name>
<comment type="caution">
    <text evidence="2">The sequence shown here is derived from an EMBL/GenBank/DDBJ whole genome shotgun (WGS) entry which is preliminary data.</text>
</comment>